<protein>
    <recommendedName>
        <fullName evidence="2">ChsH2 C-terminal OB-fold domain-containing protein</fullName>
    </recommendedName>
</protein>
<name>A0A1G7S6P3_9EURY</name>
<evidence type="ECO:0000313" key="4">
    <source>
        <dbReference type="Proteomes" id="UP000199076"/>
    </source>
</evidence>
<dbReference type="InterPro" id="IPR002878">
    <property type="entry name" value="ChsH2_C"/>
</dbReference>
<dbReference type="InterPro" id="IPR052513">
    <property type="entry name" value="Thioester_dehydratase-like"/>
</dbReference>
<dbReference type="AlphaFoldDB" id="A0A1G7S6P3"/>
<dbReference type="OrthoDB" id="213852at2157"/>
<dbReference type="PANTHER" id="PTHR34075">
    <property type="entry name" value="BLR3430 PROTEIN"/>
    <property type="match status" value="1"/>
</dbReference>
<proteinExistence type="predicted"/>
<sequence length="123" mass="13467">MSMDAIRCPNGHVKYPTHPRCPECGEEPVETIDLSDRTGEVVTWTESTATPPGVREPNVLAFVEFEVDGAPVRALGQVADNADVETGDEVEPVYAEELREPGVGLKPADADQEWDGFQFRPLD</sequence>
<keyword evidence="4" id="KW-1185">Reference proteome</keyword>
<reference evidence="4" key="1">
    <citation type="submission" date="2016-10" db="EMBL/GenBank/DDBJ databases">
        <authorList>
            <person name="Varghese N."/>
            <person name="Submissions S."/>
        </authorList>
    </citation>
    <scope>NUCLEOTIDE SEQUENCE [LARGE SCALE GENOMIC DNA]</scope>
    <source>
        <strain evidence="4">IBRC-M 10760</strain>
    </source>
</reference>
<dbReference type="EMBL" id="FNBK01000017">
    <property type="protein sequence ID" value="SDG17840.1"/>
    <property type="molecule type" value="Genomic_DNA"/>
</dbReference>
<evidence type="ECO:0000259" key="2">
    <source>
        <dbReference type="Pfam" id="PF01796"/>
    </source>
</evidence>
<dbReference type="InterPro" id="IPR012340">
    <property type="entry name" value="NA-bd_OB-fold"/>
</dbReference>
<dbReference type="STRING" id="660518.SAMN05216218_11725"/>
<evidence type="ECO:0000313" key="3">
    <source>
        <dbReference type="EMBL" id="SDG17840.1"/>
    </source>
</evidence>
<accession>A0A1G7S6P3</accession>
<feature type="region of interest" description="Disordered" evidence="1">
    <location>
        <begin position="104"/>
        <end position="123"/>
    </location>
</feature>
<gene>
    <name evidence="3" type="ORF">SAMN05216218_11725</name>
</gene>
<dbReference type="RefSeq" id="WP_092694790.1">
    <property type="nucleotide sequence ID" value="NZ_FNBK01000017.1"/>
</dbReference>
<feature type="domain" description="ChsH2 C-terminal OB-fold" evidence="2">
    <location>
        <begin position="34"/>
        <end position="93"/>
    </location>
</feature>
<dbReference type="PANTHER" id="PTHR34075:SF5">
    <property type="entry name" value="BLR3430 PROTEIN"/>
    <property type="match status" value="1"/>
</dbReference>
<dbReference type="Proteomes" id="UP000199076">
    <property type="component" value="Unassembled WGS sequence"/>
</dbReference>
<evidence type="ECO:0000256" key="1">
    <source>
        <dbReference type="SAM" id="MobiDB-lite"/>
    </source>
</evidence>
<dbReference type="Pfam" id="PF01796">
    <property type="entry name" value="OB_ChsH2_C"/>
    <property type="match status" value="1"/>
</dbReference>
<organism evidence="3 4">
    <name type="scientific">Halorientalis regularis</name>
    <dbReference type="NCBI Taxonomy" id="660518"/>
    <lineage>
        <taxon>Archaea</taxon>
        <taxon>Methanobacteriati</taxon>
        <taxon>Methanobacteriota</taxon>
        <taxon>Stenosarchaea group</taxon>
        <taxon>Halobacteria</taxon>
        <taxon>Halobacteriales</taxon>
        <taxon>Haloarculaceae</taxon>
        <taxon>Halorientalis</taxon>
    </lineage>
</organism>
<dbReference type="SUPFAM" id="SSF50249">
    <property type="entry name" value="Nucleic acid-binding proteins"/>
    <property type="match status" value="1"/>
</dbReference>